<dbReference type="PANTHER" id="PTHR11008:SF31">
    <property type="entry name" value="PROTEIN TAKEOUT-LIKE PROTEIN"/>
    <property type="match status" value="1"/>
</dbReference>
<evidence type="ECO:0000313" key="6">
    <source>
        <dbReference type="Proteomes" id="UP001168821"/>
    </source>
</evidence>
<feature type="chain" id="PRO_5041299217" description="Protein takeout" evidence="4">
    <location>
        <begin position="21"/>
        <end position="247"/>
    </location>
</feature>
<accession>A0AA38MFR9</accession>
<dbReference type="InterPro" id="IPR038606">
    <property type="entry name" value="To_sf"/>
</dbReference>
<dbReference type="AlphaFoldDB" id="A0AA38MFR9"/>
<dbReference type="GO" id="GO:0005615">
    <property type="term" value="C:extracellular space"/>
    <property type="evidence" value="ECO:0007669"/>
    <property type="project" value="TreeGrafter"/>
</dbReference>
<dbReference type="Gene3D" id="3.15.10.30">
    <property type="entry name" value="Haemolymph juvenile hormone binding protein"/>
    <property type="match status" value="1"/>
</dbReference>
<dbReference type="GO" id="GO:0007623">
    <property type="term" value="P:circadian rhythm"/>
    <property type="evidence" value="ECO:0007669"/>
    <property type="project" value="UniProtKB-ARBA"/>
</dbReference>
<evidence type="ECO:0000256" key="2">
    <source>
        <dbReference type="ARBA" id="ARBA00023108"/>
    </source>
</evidence>
<evidence type="ECO:0000256" key="4">
    <source>
        <dbReference type="SAM" id="SignalP"/>
    </source>
</evidence>
<comment type="caution">
    <text evidence="5">The sequence shown here is derived from an EMBL/GenBank/DDBJ whole genome shotgun (WGS) entry which is preliminary data.</text>
</comment>
<gene>
    <name evidence="5" type="ORF">Zmor_014045</name>
</gene>
<evidence type="ECO:0000256" key="1">
    <source>
        <dbReference type="ARBA" id="ARBA00022729"/>
    </source>
</evidence>
<protein>
    <recommendedName>
        <fullName evidence="7">Protein takeout</fullName>
    </recommendedName>
</protein>
<dbReference type="FunFam" id="3.15.10.30:FF:000001">
    <property type="entry name" value="Takeout-like protein 1"/>
    <property type="match status" value="1"/>
</dbReference>
<evidence type="ECO:0000256" key="3">
    <source>
        <dbReference type="ARBA" id="ARBA00060902"/>
    </source>
</evidence>
<dbReference type="EMBL" id="JALNTZ010000004">
    <property type="protein sequence ID" value="KAJ3654892.1"/>
    <property type="molecule type" value="Genomic_DNA"/>
</dbReference>
<dbReference type="Pfam" id="PF06585">
    <property type="entry name" value="JHBP"/>
    <property type="match status" value="1"/>
</dbReference>
<evidence type="ECO:0008006" key="7">
    <source>
        <dbReference type="Google" id="ProtNLM"/>
    </source>
</evidence>
<reference evidence="5" key="1">
    <citation type="journal article" date="2023" name="G3 (Bethesda)">
        <title>Whole genome assemblies of Zophobas morio and Tenebrio molitor.</title>
        <authorList>
            <person name="Kaur S."/>
            <person name="Stinson S.A."/>
            <person name="diCenzo G.C."/>
        </authorList>
    </citation>
    <scope>NUCLEOTIDE SEQUENCE</scope>
    <source>
        <strain evidence="5">QUZm001</strain>
    </source>
</reference>
<dbReference type="InterPro" id="IPR010562">
    <property type="entry name" value="Haemolymph_juvenile_hormone-bd"/>
</dbReference>
<feature type="signal peptide" evidence="4">
    <location>
        <begin position="1"/>
        <end position="20"/>
    </location>
</feature>
<keyword evidence="6" id="KW-1185">Reference proteome</keyword>
<proteinExistence type="inferred from homology"/>
<keyword evidence="1 4" id="KW-0732">Signal</keyword>
<sequence>MNKIVVPIVCLLYSLQGIVAQDPFYFLKQCHRDDPNINICLKQSANYLIANIRRGIPEIGLTEPEPVIIDEISIALGSGPDGYRASFRNIHGYGVSNISVTAVRSDVNSHQFQFTMYIPKVSVRANYESSGILILVQASGGGQYWGEYEGIKCKVYIRASPHRIGQRTFLSLQQIKMDFSVKNIRMGVENVHNGNSVIQAALNLFINTNAQELLKEMKPDIKKKLLLIMSNFVENVFANVPYDAWIL</sequence>
<keyword evidence="2" id="KW-0090">Biological rhythms</keyword>
<evidence type="ECO:0000313" key="5">
    <source>
        <dbReference type="EMBL" id="KAJ3654892.1"/>
    </source>
</evidence>
<dbReference type="PANTHER" id="PTHR11008">
    <property type="entry name" value="PROTEIN TAKEOUT-LIKE PROTEIN"/>
    <property type="match status" value="1"/>
</dbReference>
<organism evidence="5 6">
    <name type="scientific">Zophobas morio</name>
    <dbReference type="NCBI Taxonomy" id="2755281"/>
    <lineage>
        <taxon>Eukaryota</taxon>
        <taxon>Metazoa</taxon>
        <taxon>Ecdysozoa</taxon>
        <taxon>Arthropoda</taxon>
        <taxon>Hexapoda</taxon>
        <taxon>Insecta</taxon>
        <taxon>Pterygota</taxon>
        <taxon>Neoptera</taxon>
        <taxon>Endopterygota</taxon>
        <taxon>Coleoptera</taxon>
        <taxon>Polyphaga</taxon>
        <taxon>Cucujiformia</taxon>
        <taxon>Tenebrionidae</taxon>
        <taxon>Zophobas</taxon>
    </lineage>
</organism>
<name>A0AA38MFR9_9CUCU</name>
<dbReference type="SMART" id="SM00700">
    <property type="entry name" value="JHBP"/>
    <property type="match status" value="1"/>
</dbReference>
<comment type="similarity">
    <text evidence="3">Belongs to the TO family.</text>
</comment>
<dbReference type="Proteomes" id="UP001168821">
    <property type="component" value="Unassembled WGS sequence"/>
</dbReference>